<dbReference type="Pfam" id="PF09816">
    <property type="entry name" value="EAF"/>
    <property type="match status" value="1"/>
</dbReference>
<evidence type="ECO:0000256" key="1">
    <source>
        <dbReference type="SAM" id="MobiDB-lite"/>
    </source>
</evidence>
<feature type="region of interest" description="Disordered" evidence="1">
    <location>
        <begin position="186"/>
        <end position="419"/>
    </location>
</feature>
<feature type="compositionally biased region" description="Basic and acidic residues" evidence="1">
    <location>
        <begin position="252"/>
        <end position="264"/>
    </location>
</feature>
<feature type="domain" description="Transcription elongation factor Eaf N-terminal" evidence="2">
    <location>
        <begin position="14"/>
        <end position="115"/>
    </location>
</feature>
<evidence type="ECO:0000259" key="2">
    <source>
        <dbReference type="Pfam" id="PF09816"/>
    </source>
</evidence>
<reference evidence="3" key="1">
    <citation type="submission" date="2021-12" db="EMBL/GenBank/DDBJ databases">
        <authorList>
            <person name="Zaccaron A."/>
            <person name="Stergiopoulos I."/>
        </authorList>
    </citation>
    <scope>NUCLEOTIDE SEQUENCE</scope>
    <source>
        <strain evidence="3">Race5_Kim</strain>
    </source>
</reference>
<feature type="compositionally biased region" description="Acidic residues" evidence="1">
    <location>
        <begin position="336"/>
        <end position="367"/>
    </location>
</feature>
<feature type="compositionally biased region" description="Polar residues" evidence="1">
    <location>
        <begin position="306"/>
        <end position="317"/>
    </location>
</feature>
<gene>
    <name evidence="3" type="ORF">CLAFUR5_04659</name>
</gene>
<feature type="region of interest" description="Disordered" evidence="1">
    <location>
        <begin position="116"/>
        <end position="155"/>
    </location>
</feature>
<dbReference type="RefSeq" id="XP_047761519.1">
    <property type="nucleotide sequence ID" value="XM_047903807.1"/>
</dbReference>
<reference evidence="3" key="2">
    <citation type="journal article" date="2022" name="Microb. Genom.">
        <title>A chromosome-scale genome assembly of the tomato pathogen Cladosporium fulvum reveals a compartmentalized genome architecture and the presence of a dispensable chromosome.</title>
        <authorList>
            <person name="Zaccaron A.Z."/>
            <person name="Chen L.H."/>
            <person name="Samaras A."/>
            <person name="Stergiopoulos I."/>
        </authorList>
    </citation>
    <scope>NUCLEOTIDE SEQUENCE</scope>
    <source>
        <strain evidence="3">Race5_Kim</strain>
    </source>
</reference>
<keyword evidence="4" id="KW-1185">Reference proteome</keyword>
<name>A0A9Q8LIC8_PASFU</name>
<dbReference type="Proteomes" id="UP000756132">
    <property type="component" value="Chromosome 4"/>
</dbReference>
<sequence>MAAAVIDIKAQATFPIRLGASILKPSKPSSFTSVRYNHKPRLEQANSITAKISKGDDEGESELSLKNGDGEYQYKGRHTQDENTYVLVLRGQGKDKEMLLERMNGGHNFNLVSTPAEGDAGKLAEKYPPLPLEDEEGDLFGEDDEDTPPDDSNPFDYRHFLKAELEKPEPTNVNIDAVRSPAITPLPRAQPVASTSANRGVKKAVKKPEPLKKRKTNAAEKANPKRVKAGQEPPAPATAAKPKPKAEVPNIHMDRKASVRRESVAEDDGLLVIEDETPTTEKPSKHGAMALALSGQLGSGPISLRSAANSPGGSHASSPMPARPEANEEKEQYVFEFDDDAGSEPADDEGADADEEDDDADVDEDIELPSPTQPHRPSISAAVVTGGGDDDDDLEAQLAAGLMEDDDGGAQESEESEEE</sequence>
<feature type="compositionally biased region" description="Acidic residues" evidence="1">
    <location>
        <begin position="403"/>
        <end position="419"/>
    </location>
</feature>
<dbReference type="AlphaFoldDB" id="A0A9Q8LIC8"/>
<protein>
    <recommendedName>
        <fullName evidence="2">Transcription elongation factor Eaf N-terminal domain-containing protein</fullName>
    </recommendedName>
</protein>
<accession>A0A9Q8LIC8</accession>
<dbReference type="EMBL" id="CP090166">
    <property type="protein sequence ID" value="UJO17153.1"/>
    <property type="molecule type" value="Genomic_DNA"/>
</dbReference>
<dbReference type="GeneID" id="71984537"/>
<dbReference type="KEGG" id="ffu:CLAFUR5_04659"/>
<feature type="compositionally biased region" description="Acidic residues" evidence="1">
    <location>
        <begin position="265"/>
        <end position="278"/>
    </location>
</feature>
<dbReference type="OrthoDB" id="125903at2759"/>
<proteinExistence type="predicted"/>
<organism evidence="3 4">
    <name type="scientific">Passalora fulva</name>
    <name type="common">Tomato leaf mold</name>
    <name type="synonym">Cladosporium fulvum</name>
    <dbReference type="NCBI Taxonomy" id="5499"/>
    <lineage>
        <taxon>Eukaryota</taxon>
        <taxon>Fungi</taxon>
        <taxon>Dikarya</taxon>
        <taxon>Ascomycota</taxon>
        <taxon>Pezizomycotina</taxon>
        <taxon>Dothideomycetes</taxon>
        <taxon>Dothideomycetidae</taxon>
        <taxon>Mycosphaerellales</taxon>
        <taxon>Mycosphaerellaceae</taxon>
        <taxon>Fulvia</taxon>
    </lineage>
</organism>
<feature type="region of interest" description="Disordered" evidence="1">
    <location>
        <begin position="45"/>
        <end position="75"/>
    </location>
</feature>
<feature type="compositionally biased region" description="Acidic residues" evidence="1">
    <location>
        <begin position="132"/>
        <end position="149"/>
    </location>
</feature>
<evidence type="ECO:0000313" key="4">
    <source>
        <dbReference type="Proteomes" id="UP000756132"/>
    </source>
</evidence>
<dbReference type="InterPro" id="IPR019194">
    <property type="entry name" value="Tscrpt_elong_fac_Eaf_N"/>
</dbReference>
<evidence type="ECO:0000313" key="3">
    <source>
        <dbReference type="EMBL" id="UJO17153.1"/>
    </source>
</evidence>